<dbReference type="AlphaFoldDB" id="A0A328DI42"/>
<dbReference type="InterPro" id="IPR036691">
    <property type="entry name" value="Endo/exonu/phosph_ase_sf"/>
</dbReference>
<organism evidence="2 3">
    <name type="scientific">Cuscuta australis</name>
    <dbReference type="NCBI Taxonomy" id="267555"/>
    <lineage>
        <taxon>Eukaryota</taxon>
        <taxon>Viridiplantae</taxon>
        <taxon>Streptophyta</taxon>
        <taxon>Embryophyta</taxon>
        <taxon>Tracheophyta</taxon>
        <taxon>Spermatophyta</taxon>
        <taxon>Magnoliopsida</taxon>
        <taxon>eudicotyledons</taxon>
        <taxon>Gunneridae</taxon>
        <taxon>Pentapetalae</taxon>
        <taxon>asterids</taxon>
        <taxon>lamiids</taxon>
        <taxon>Solanales</taxon>
        <taxon>Convolvulaceae</taxon>
        <taxon>Cuscuteae</taxon>
        <taxon>Cuscuta</taxon>
        <taxon>Cuscuta subgen. Grammica</taxon>
        <taxon>Cuscuta sect. Cleistogrammica</taxon>
    </lineage>
</organism>
<gene>
    <name evidence="2" type="ORF">DM860_013813</name>
</gene>
<sequence length="263" mass="29663">MDNSPILISAIYGAHTVMARKELWNQLCSLCPSNNRWIVGGDFNAITSPHESKGTCGPNPSSMEDFNSCILHCKLINLDPQGSIYTWSGVRSQGRTWRRLDRVLINLELLALFQDVELHHLAKSNSDHKPILLHCNDQTPNTIKPFRFLNTWTLHEDFLNTVKQAWTTCPTIGDDLMIFTKGDILNLLKLNNILKVYMQASGQQINLSKSRFYTPKSTSTDQQARMARALSMNCGSLPFTYLGATLRRGILKKEDCNGLLSHV</sequence>
<reference evidence="2 3" key="1">
    <citation type="submission" date="2018-06" db="EMBL/GenBank/DDBJ databases">
        <title>The Genome of Cuscuta australis (Dodder) Provides Insight into the Evolution of Plant Parasitism.</title>
        <authorList>
            <person name="Liu H."/>
        </authorList>
    </citation>
    <scope>NUCLEOTIDE SEQUENCE [LARGE SCALE GENOMIC DNA]</scope>
    <source>
        <strain evidence="3">cv. Yunnan</strain>
        <tissue evidence="2">Vines</tissue>
    </source>
</reference>
<dbReference type="EMBL" id="NQVE01000134">
    <property type="protein sequence ID" value="RAL45417.1"/>
    <property type="molecule type" value="Genomic_DNA"/>
</dbReference>
<feature type="domain" description="Endonuclease/exonuclease/phosphatase" evidence="1">
    <location>
        <begin position="14"/>
        <end position="119"/>
    </location>
</feature>
<dbReference type="Gene3D" id="3.60.10.10">
    <property type="entry name" value="Endonuclease/exonuclease/phosphatase"/>
    <property type="match status" value="1"/>
</dbReference>
<dbReference type="Proteomes" id="UP000249390">
    <property type="component" value="Unassembled WGS sequence"/>
</dbReference>
<dbReference type="InterPro" id="IPR005135">
    <property type="entry name" value="Endo/exonuclease/phosphatase"/>
</dbReference>
<dbReference type="SUPFAM" id="SSF56219">
    <property type="entry name" value="DNase I-like"/>
    <property type="match status" value="1"/>
</dbReference>
<dbReference type="Pfam" id="PF03372">
    <property type="entry name" value="Exo_endo_phos"/>
    <property type="match status" value="1"/>
</dbReference>
<evidence type="ECO:0000313" key="2">
    <source>
        <dbReference type="EMBL" id="RAL45417.1"/>
    </source>
</evidence>
<dbReference type="PANTHER" id="PTHR33710">
    <property type="entry name" value="BNAC02G09200D PROTEIN"/>
    <property type="match status" value="1"/>
</dbReference>
<comment type="caution">
    <text evidence="2">The sequence shown here is derived from an EMBL/GenBank/DDBJ whole genome shotgun (WGS) entry which is preliminary data.</text>
</comment>
<evidence type="ECO:0000259" key="1">
    <source>
        <dbReference type="Pfam" id="PF03372"/>
    </source>
</evidence>
<accession>A0A328DI42</accession>
<name>A0A328DI42_9ASTE</name>
<protein>
    <recommendedName>
        <fullName evidence="1">Endonuclease/exonuclease/phosphatase domain-containing protein</fullName>
    </recommendedName>
</protein>
<keyword evidence="3" id="KW-1185">Reference proteome</keyword>
<proteinExistence type="predicted"/>
<dbReference type="GO" id="GO:0003824">
    <property type="term" value="F:catalytic activity"/>
    <property type="evidence" value="ECO:0007669"/>
    <property type="project" value="InterPro"/>
</dbReference>
<dbReference type="PANTHER" id="PTHR33710:SF13">
    <property type="entry name" value="ENDONUCLEASE_EXONUCLEASE_PHOSPHATASE FAMILY PROTEIN"/>
    <property type="match status" value="1"/>
</dbReference>
<evidence type="ECO:0000313" key="3">
    <source>
        <dbReference type="Proteomes" id="UP000249390"/>
    </source>
</evidence>